<feature type="domain" description="Transposase IS204/IS1001/IS1096/IS1165 DDE" evidence="1">
    <location>
        <begin position="9"/>
        <end position="50"/>
    </location>
</feature>
<gene>
    <name evidence="2" type="ORF">DI536_32905</name>
</gene>
<dbReference type="AlphaFoldDB" id="A0A2W5U866"/>
<evidence type="ECO:0000313" key="2">
    <source>
        <dbReference type="EMBL" id="PZR05098.1"/>
    </source>
</evidence>
<evidence type="ECO:0000313" key="3">
    <source>
        <dbReference type="Proteomes" id="UP000249061"/>
    </source>
</evidence>
<proteinExistence type="predicted"/>
<accession>A0A2W5U866</accession>
<organism evidence="2 3">
    <name type="scientific">Archangium gephyra</name>
    <dbReference type="NCBI Taxonomy" id="48"/>
    <lineage>
        <taxon>Bacteria</taxon>
        <taxon>Pseudomonadati</taxon>
        <taxon>Myxococcota</taxon>
        <taxon>Myxococcia</taxon>
        <taxon>Myxococcales</taxon>
        <taxon>Cystobacterineae</taxon>
        <taxon>Archangiaceae</taxon>
        <taxon>Archangium</taxon>
    </lineage>
</organism>
<evidence type="ECO:0000259" key="1">
    <source>
        <dbReference type="Pfam" id="PF01610"/>
    </source>
</evidence>
<name>A0A2W5U866_9BACT</name>
<dbReference type="InterPro" id="IPR002560">
    <property type="entry name" value="Transposase_DDE"/>
</dbReference>
<dbReference type="Proteomes" id="UP000249061">
    <property type="component" value="Unassembled WGS sequence"/>
</dbReference>
<sequence length="90" mass="10129">MRITTSKLFSAGILAYIRTALRNGSTEGLNNKTRLITRRACGFHSAQALIEVIFLCCGAITFSPRLRHPQEVHAVPFSYRPPEVISSRRR</sequence>
<protein>
    <recommendedName>
        <fullName evidence="1">Transposase IS204/IS1001/IS1096/IS1165 DDE domain-containing protein</fullName>
    </recommendedName>
</protein>
<dbReference type="Pfam" id="PF01610">
    <property type="entry name" value="DDE_Tnp_ISL3"/>
    <property type="match status" value="1"/>
</dbReference>
<reference evidence="2 3" key="1">
    <citation type="submission" date="2017-08" db="EMBL/GenBank/DDBJ databases">
        <title>Infants hospitalized years apart are colonized by the same room-sourced microbial strains.</title>
        <authorList>
            <person name="Brooks B."/>
            <person name="Olm M.R."/>
            <person name="Firek B.A."/>
            <person name="Baker R."/>
            <person name="Thomas B.C."/>
            <person name="Morowitz M.J."/>
            <person name="Banfield J.F."/>
        </authorList>
    </citation>
    <scope>NUCLEOTIDE SEQUENCE [LARGE SCALE GENOMIC DNA]</scope>
    <source>
        <strain evidence="2">S2_003_000_R2_14</strain>
    </source>
</reference>
<dbReference type="EMBL" id="QFQP01000048">
    <property type="protein sequence ID" value="PZR05098.1"/>
    <property type="molecule type" value="Genomic_DNA"/>
</dbReference>
<comment type="caution">
    <text evidence="2">The sequence shown here is derived from an EMBL/GenBank/DDBJ whole genome shotgun (WGS) entry which is preliminary data.</text>
</comment>